<dbReference type="Gene3D" id="1.10.10.10">
    <property type="entry name" value="Winged helix-like DNA-binding domain superfamily/Winged helix DNA-binding domain"/>
    <property type="match status" value="1"/>
</dbReference>
<dbReference type="eggNOG" id="COG1846">
    <property type="taxonomic scope" value="Bacteria"/>
</dbReference>
<dbReference type="AlphaFoldDB" id="E8NGP2"/>
<evidence type="ECO:0000313" key="1">
    <source>
        <dbReference type="EMBL" id="BAJ75341.1"/>
    </source>
</evidence>
<organism evidence="1 2">
    <name type="scientific">Microbacterium testaceum (strain StLB037)</name>
    <dbReference type="NCBI Taxonomy" id="979556"/>
    <lineage>
        <taxon>Bacteria</taxon>
        <taxon>Bacillati</taxon>
        <taxon>Actinomycetota</taxon>
        <taxon>Actinomycetes</taxon>
        <taxon>Micrococcales</taxon>
        <taxon>Microbacteriaceae</taxon>
        <taxon>Microbacterium</taxon>
    </lineage>
</organism>
<dbReference type="KEGG" id="mts:MTES_2377"/>
<dbReference type="HOGENOM" id="CLU_2602133_0_0_11"/>
<protein>
    <submittedName>
        <fullName evidence="1">Transcriptional regulator</fullName>
    </submittedName>
</protein>
<dbReference type="InterPro" id="IPR036390">
    <property type="entry name" value="WH_DNA-bd_sf"/>
</dbReference>
<reference evidence="1 2" key="1">
    <citation type="journal article" date="2011" name="J. Bacteriol.">
        <title>Genome sequence of Microbacterium testaceum StLB037, an N-acylhomoserine lactone-degrading bacterium isolated from potato leaves.</title>
        <authorList>
            <person name="Morohoshi T."/>
            <person name="Wang W.-Z."/>
            <person name="Someya N."/>
            <person name="Ikeda T."/>
        </authorList>
    </citation>
    <scope>NUCLEOTIDE SEQUENCE [LARGE SCALE GENOMIC DNA]</scope>
    <source>
        <strain evidence="1 2">StLB037</strain>
    </source>
</reference>
<reference key="2">
    <citation type="submission" date="2011-02" db="EMBL/GenBank/DDBJ databases">
        <title>Genome sequence of Microbacterium testaceum StLB037.</title>
        <authorList>
            <person name="Morohoshi T."/>
            <person name="Wang W.Z."/>
            <person name="Someya N."/>
            <person name="Ikeda T."/>
        </authorList>
    </citation>
    <scope>NUCLEOTIDE SEQUENCE</scope>
    <source>
        <strain>StLB037</strain>
    </source>
</reference>
<gene>
    <name evidence="1" type="ordered locus">MTES_2377</name>
</gene>
<dbReference type="Proteomes" id="UP000008975">
    <property type="component" value="Chromosome"/>
</dbReference>
<evidence type="ECO:0000313" key="2">
    <source>
        <dbReference type="Proteomes" id="UP000008975"/>
    </source>
</evidence>
<sequence>MTTLVDRLVGRGILRRELDADDRRVNHIHLEIDLNVEPWSALRRFEIEVRQAVRAESPEASLVFAEMLRRVTARARATI</sequence>
<proteinExistence type="predicted"/>
<dbReference type="InterPro" id="IPR036388">
    <property type="entry name" value="WH-like_DNA-bd_sf"/>
</dbReference>
<dbReference type="EMBL" id="AP012052">
    <property type="protein sequence ID" value="BAJ75341.1"/>
    <property type="molecule type" value="Genomic_DNA"/>
</dbReference>
<name>E8NGP2_MICTS</name>
<accession>E8NGP2</accession>
<dbReference type="SUPFAM" id="SSF46785">
    <property type="entry name" value="Winged helix' DNA-binding domain"/>
    <property type="match status" value="1"/>
</dbReference>